<proteinExistence type="predicted"/>
<dbReference type="Proteomes" id="UP000887540">
    <property type="component" value="Unplaced"/>
</dbReference>
<keyword evidence="1" id="KW-0472">Membrane</keyword>
<keyword evidence="2" id="KW-1185">Reference proteome</keyword>
<accession>A0A914CBZ3</accession>
<organism evidence="2 3">
    <name type="scientific">Acrobeloides nanus</name>
    <dbReference type="NCBI Taxonomy" id="290746"/>
    <lineage>
        <taxon>Eukaryota</taxon>
        <taxon>Metazoa</taxon>
        <taxon>Ecdysozoa</taxon>
        <taxon>Nematoda</taxon>
        <taxon>Chromadorea</taxon>
        <taxon>Rhabditida</taxon>
        <taxon>Tylenchina</taxon>
        <taxon>Cephalobomorpha</taxon>
        <taxon>Cephaloboidea</taxon>
        <taxon>Cephalobidae</taxon>
        <taxon>Acrobeloides</taxon>
    </lineage>
</organism>
<reference evidence="3" key="1">
    <citation type="submission" date="2022-11" db="UniProtKB">
        <authorList>
            <consortium name="WormBaseParasite"/>
        </authorList>
    </citation>
    <scope>IDENTIFICATION</scope>
</reference>
<dbReference type="WBParaSite" id="ACRNAN_Path_830.g3161.t1">
    <property type="protein sequence ID" value="ACRNAN_Path_830.g3161.t1"/>
    <property type="gene ID" value="ACRNAN_Path_830.g3161"/>
</dbReference>
<name>A0A914CBZ3_9BILA</name>
<feature type="transmembrane region" description="Helical" evidence="1">
    <location>
        <begin position="29"/>
        <end position="46"/>
    </location>
</feature>
<protein>
    <submittedName>
        <fullName evidence="3">Uncharacterized protein</fullName>
    </submittedName>
</protein>
<dbReference type="AlphaFoldDB" id="A0A914CBZ3"/>
<keyword evidence="1" id="KW-0812">Transmembrane</keyword>
<evidence type="ECO:0000313" key="2">
    <source>
        <dbReference type="Proteomes" id="UP000887540"/>
    </source>
</evidence>
<keyword evidence="1" id="KW-1133">Transmembrane helix</keyword>
<evidence type="ECO:0000256" key="1">
    <source>
        <dbReference type="SAM" id="Phobius"/>
    </source>
</evidence>
<sequence>MMKTYPTGKSIINIKNIPRTQYLKAIDEWILAVGATSFITLFQVVFETEHKITRPKKYHHEESEEKTYWISERPYYAQLPEGPYQAIKNDIAS</sequence>
<evidence type="ECO:0000313" key="3">
    <source>
        <dbReference type="WBParaSite" id="ACRNAN_Path_830.g3161.t1"/>
    </source>
</evidence>